<dbReference type="EMBL" id="KZ680224">
    <property type="protein sequence ID" value="PTB62249.1"/>
    <property type="molecule type" value="Genomic_DNA"/>
</dbReference>
<evidence type="ECO:0000256" key="5">
    <source>
        <dbReference type="ARBA" id="ARBA00038359"/>
    </source>
</evidence>
<evidence type="ECO:0000313" key="10">
    <source>
        <dbReference type="Proteomes" id="UP000241546"/>
    </source>
</evidence>
<evidence type="ECO:0000256" key="6">
    <source>
        <dbReference type="SAM" id="MobiDB-lite"/>
    </source>
</evidence>
<dbReference type="InterPro" id="IPR049326">
    <property type="entry name" value="Rhodopsin_dom_fungi"/>
</dbReference>
<keyword evidence="10" id="KW-1185">Reference proteome</keyword>
<feature type="transmembrane region" description="Helical" evidence="7">
    <location>
        <begin position="100"/>
        <end position="120"/>
    </location>
</feature>
<evidence type="ECO:0000313" key="9">
    <source>
        <dbReference type="EMBL" id="PTB62249.1"/>
    </source>
</evidence>
<dbReference type="OrthoDB" id="5342292at2759"/>
<sequence>MATNSTLSPEYLAESKTQLVTTMYAVPIALETVSTAWRLWAAATAQSGFAYADYLMLFATLVAIAECVTGLVYGPPFGLGRHVEAVPKHNVQMFLKGDYIFSHFYDIAIASTKLSILALYHRIFVTRPFRLVVVATACFVCAWLVVMEVVLGFGCRPIQAWWDETRGTCIDKEAFTYFTNVTNMVTDLWIFMMPIPVILGLQAAQEKRLILCFMFGVGLATCAISAARLSFVFGVASADFTWDEASFGILSAWEPCGAILCANLPPIYRHLVVIRDTLRAGVRSVVTHSHSHPRSAATEEVNGSDRGRGGYKGSLQHHDWAKLNRSDGLTGETTSRTVTEVCAQKGPGLAVDLEELQGGGIMVQRAFTQHSRAATSSLADEIQIELA</sequence>
<dbReference type="AlphaFoldDB" id="A0A2T4AYU6"/>
<dbReference type="InterPro" id="IPR052337">
    <property type="entry name" value="SAT4-like"/>
</dbReference>
<feature type="transmembrane region" description="Helical" evidence="7">
    <location>
        <begin position="174"/>
        <end position="197"/>
    </location>
</feature>
<feature type="region of interest" description="Disordered" evidence="6">
    <location>
        <begin position="288"/>
        <end position="315"/>
    </location>
</feature>
<feature type="domain" description="Rhodopsin" evidence="8">
    <location>
        <begin position="37"/>
        <end position="269"/>
    </location>
</feature>
<evidence type="ECO:0000256" key="7">
    <source>
        <dbReference type="SAM" id="Phobius"/>
    </source>
</evidence>
<feature type="transmembrane region" description="Helical" evidence="7">
    <location>
        <begin position="132"/>
        <end position="154"/>
    </location>
</feature>
<keyword evidence="3 7" id="KW-1133">Transmembrane helix</keyword>
<dbReference type="PANTHER" id="PTHR33048">
    <property type="entry name" value="PTH11-LIKE INTEGRAL MEMBRANE PROTEIN (AFU_ORTHOLOGUE AFUA_5G11245)"/>
    <property type="match status" value="1"/>
</dbReference>
<reference evidence="10" key="1">
    <citation type="submission" date="2016-07" db="EMBL/GenBank/DDBJ databases">
        <title>Multiple horizontal gene transfer events from other fungi enriched the ability of initially mycotrophic Trichoderma (Ascomycota) to feed on dead plant biomass.</title>
        <authorList>
            <consortium name="DOE Joint Genome Institute"/>
            <person name="Atanasova L."/>
            <person name="Chenthamara K."/>
            <person name="Zhang J."/>
            <person name="Grujic M."/>
            <person name="Henrissat B."/>
            <person name="Kuo A."/>
            <person name="Aerts A."/>
            <person name="Salamov A."/>
            <person name="Lipzen A."/>
            <person name="Labutti K."/>
            <person name="Barry K."/>
            <person name="Miao Y."/>
            <person name="Rahimi M.J."/>
            <person name="Shen Q."/>
            <person name="Grigoriev I.V."/>
            <person name="Kubicek C.P."/>
            <person name="Druzhinina I.S."/>
        </authorList>
    </citation>
    <scope>NUCLEOTIDE SEQUENCE [LARGE SCALE GENOMIC DNA]</scope>
    <source>
        <strain evidence="10">TUCIM 6016</strain>
    </source>
</reference>
<dbReference type="Pfam" id="PF20684">
    <property type="entry name" value="Fung_rhodopsin"/>
    <property type="match status" value="1"/>
</dbReference>
<feature type="transmembrane region" description="Helical" evidence="7">
    <location>
        <begin position="20"/>
        <end position="40"/>
    </location>
</feature>
<evidence type="ECO:0000256" key="1">
    <source>
        <dbReference type="ARBA" id="ARBA00004141"/>
    </source>
</evidence>
<feature type="transmembrane region" description="Helical" evidence="7">
    <location>
        <begin position="52"/>
        <end position="73"/>
    </location>
</feature>
<comment type="subcellular location">
    <subcellularLocation>
        <location evidence="1">Membrane</location>
        <topology evidence="1">Multi-pass membrane protein</topology>
    </subcellularLocation>
</comment>
<dbReference type="RefSeq" id="XP_024745569.1">
    <property type="nucleotide sequence ID" value="XM_024895789.1"/>
</dbReference>
<keyword evidence="2 7" id="KW-0812">Transmembrane</keyword>
<dbReference type="GeneID" id="36603907"/>
<feature type="transmembrane region" description="Helical" evidence="7">
    <location>
        <begin position="209"/>
        <end position="231"/>
    </location>
</feature>
<evidence type="ECO:0000256" key="3">
    <source>
        <dbReference type="ARBA" id="ARBA00022989"/>
    </source>
</evidence>
<comment type="similarity">
    <text evidence="5">Belongs to the SAT4 family.</text>
</comment>
<dbReference type="PANTHER" id="PTHR33048:SF8">
    <property type="entry name" value="INTEGRAL MEMBRANE PROTEIN-RELATED"/>
    <property type="match status" value="1"/>
</dbReference>
<protein>
    <recommendedName>
        <fullName evidence="8">Rhodopsin domain-containing protein</fullName>
    </recommendedName>
</protein>
<name>A0A2T4AYU6_9HYPO</name>
<dbReference type="GO" id="GO:0016020">
    <property type="term" value="C:membrane"/>
    <property type="evidence" value="ECO:0007669"/>
    <property type="project" value="UniProtKB-SubCell"/>
</dbReference>
<keyword evidence="4 7" id="KW-0472">Membrane</keyword>
<evidence type="ECO:0000259" key="8">
    <source>
        <dbReference type="Pfam" id="PF20684"/>
    </source>
</evidence>
<proteinExistence type="inferred from homology"/>
<accession>A0A2T4AYU6</accession>
<evidence type="ECO:0000256" key="4">
    <source>
        <dbReference type="ARBA" id="ARBA00023136"/>
    </source>
</evidence>
<evidence type="ECO:0000256" key="2">
    <source>
        <dbReference type="ARBA" id="ARBA00022692"/>
    </source>
</evidence>
<dbReference type="Proteomes" id="UP000241546">
    <property type="component" value="Unassembled WGS sequence"/>
</dbReference>
<gene>
    <name evidence="9" type="ORF">BBK36DRAFT_1172805</name>
</gene>
<organism evidence="9 10">
    <name type="scientific">Trichoderma citrinoviride</name>
    <dbReference type="NCBI Taxonomy" id="58853"/>
    <lineage>
        <taxon>Eukaryota</taxon>
        <taxon>Fungi</taxon>
        <taxon>Dikarya</taxon>
        <taxon>Ascomycota</taxon>
        <taxon>Pezizomycotina</taxon>
        <taxon>Sordariomycetes</taxon>
        <taxon>Hypocreomycetidae</taxon>
        <taxon>Hypocreales</taxon>
        <taxon>Hypocreaceae</taxon>
        <taxon>Trichoderma</taxon>
    </lineage>
</organism>